<evidence type="ECO:0000313" key="15">
    <source>
        <dbReference type="Proteomes" id="UP000531231"/>
    </source>
</evidence>
<dbReference type="Gene3D" id="3.40.50.300">
    <property type="entry name" value="P-loop containing nucleotide triphosphate hydrolases"/>
    <property type="match status" value="1"/>
</dbReference>
<dbReference type="SMART" id="SM00382">
    <property type="entry name" value="AAA"/>
    <property type="match status" value="1"/>
</dbReference>
<comment type="caution">
    <text evidence="14">The sequence shown here is derived from an EMBL/GenBank/DDBJ whole genome shotgun (WGS) entry which is preliminary data.</text>
</comment>
<evidence type="ECO:0000256" key="11">
    <source>
        <dbReference type="PROSITE-ProRule" id="PRU01213"/>
    </source>
</evidence>
<evidence type="ECO:0000256" key="1">
    <source>
        <dbReference type="ARBA" id="ARBA00004533"/>
    </source>
</evidence>
<evidence type="ECO:0000256" key="9">
    <source>
        <dbReference type="ARBA" id="ARBA00022967"/>
    </source>
</evidence>
<dbReference type="Proteomes" id="UP000531231">
    <property type="component" value="Unassembled WGS sequence"/>
</dbReference>
<dbReference type="EMBL" id="JACHIL010000005">
    <property type="protein sequence ID" value="MBB5092359.1"/>
    <property type="molecule type" value="Genomic_DNA"/>
</dbReference>
<sequence length="374" mass="41238">MTHQISFNTLDFNVKGGNGGFRVEAAFRAETGVTALFGASGAGKTTLLRMIAGTLRPEEGRIAVGNLVLFDSARNINLRPEERHIGYVYQDARLFPHLSVLRNLTYAQWAGKREPERKVEEITELLGIGALLQRKPHQLSGGEKQRVAIGRALLSAPRLLLLDEPLSSLDHARRQEILPYLERLRDESGLPIVFVSHEVDEVARLADTLVLLEQGRVRESGSVFDIFSQIDGTGDTTSVLLQGEVTRSDDAYAMADIAIGGHNFQLTDHALQSGMKVRLRIRSRDVSLSRFAPVDISIRNIFPVTIVAISTDDGPFAELRLQLGDVQLLSRISRKSVQDLNLKTGEQVFALIKAVSIDRSAARLQQSEISLQSA</sequence>
<dbReference type="InterPro" id="IPR004606">
    <property type="entry name" value="Mop_domain"/>
</dbReference>
<keyword evidence="4" id="KW-1003">Cell membrane</keyword>
<dbReference type="InterPro" id="IPR003439">
    <property type="entry name" value="ABC_transporter-like_ATP-bd"/>
</dbReference>
<dbReference type="Pfam" id="PF03459">
    <property type="entry name" value="TOBE"/>
    <property type="match status" value="1"/>
</dbReference>
<evidence type="ECO:0000256" key="5">
    <source>
        <dbReference type="ARBA" id="ARBA00022505"/>
    </source>
</evidence>
<evidence type="ECO:0000313" key="14">
    <source>
        <dbReference type="EMBL" id="MBB5092359.1"/>
    </source>
</evidence>
<organism evidence="14 15">
    <name type="scientific">Pseudochrobactrum saccharolyticum</name>
    <dbReference type="NCBI Taxonomy" id="354352"/>
    <lineage>
        <taxon>Bacteria</taxon>
        <taxon>Pseudomonadati</taxon>
        <taxon>Pseudomonadota</taxon>
        <taxon>Alphaproteobacteria</taxon>
        <taxon>Hyphomicrobiales</taxon>
        <taxon>Brucellaceae</taxon>
        <taxon>Pseudochrobactrum</taxon>
    </lineage>
</organism>
<feature type="domain" description="Mop" evidence="13">
    <location>
        <begin position="295"/>
        <end position="361"/>
    </location>
</feature>
<name>A0A7W8AL52_9HYPH</name>
<dbReference type="PROSITE" id="PS50893">
    <property type="entry name" value="ABC_TRANSPORTER_2"/>
    <property type="match status" value="1"/>
</dbReference>
<dbReference type="InterPro" id="IPR008995">
    <property type="entry name" value="Mo/tungstate-bd_C_term_dom"/>
</dbReference>
<dbReference type="SUPFAM" id="SSF52540">
    <property type="entry name" value="P-loop containing nucleoside triphosphate hydrolases"/>
    <property type="match status" value="1"/>
</dbReference>
<dbReference type="RefSeq" id="WP_116088796.1">
    <property type="nucleotide sequence ID" value="NZ_JACHIL010000005.1"/>
</dbReference>
<evidence type="ECO:0000256" key="10">
    <source>
        <dbReference type="ARBA" id="ARBA00023136"/>
    </source>
</evidence>
<dbReference type="GO" id="GO:0005886">
    <property type="term" value="C:plasma membrane"/>
    <property type="evidence" value="ECO:0007669"/>
    <property type="project" value="UniProtKB-SubCell"/>
</dbReference>
<gene>
    <name evidence="14" type="ORF">HNQ68_002913</name>
</gene>
<evidence type="ECO:0000256" key="3">
    <source>
        <dbReference type="ARBA" id="ARBA00022448"/>
    </source>
</evidence>
<dbReference type="InterPro" id="IPR011868">
    <property type="entry name" value="ModC_ABC_ATP-bd"/>
</dbReference>
<dbReference type="GO" id="GO:0140359">
    <property type="term" value="F:ABC-type transporter activity"/>
    <property type="evidence" value="ECO:0007669"/>
    <property type="project" value="InterPro"/>
</dbReference>
<dbReference type="Gene3D" id="2.40.50.100">
    <property type="match status" value="1"/>
</dbReference>
<comment type="subcellular location">
    <subcellularLocation>
        <location evidence="1">Cell inner membrane</location>
    </subcellularLocation>
</comment>
<keyword evidence="10" id="KW-0472">Membrane</keyword>
<dbReference type="PROSITE" id="PS51866">
    <property type="entry name" value="MOP"/>
    <property type="match status" value="1"/>
</dbReference>
<dbReference type="Pfam" id="PF00005">
    <property type="entry name" value="ABC_tran"/>
    <property type="match status" value="1"/>
</dbReference>
<dbReference type="GO" id="GO:0005524">
    <property type="term" value="F:ATP binding"/>
    <property type="evidence" value="ECO:0007669"/>
    <property type="project" value="UniProtKB-KW"/>
</dbReference>
<proteinExistence type="inferred from homology"/>
<keyword evidence="15" id="KW-1185">Reference proteome</keyword>
<dbReference type="PANTHER" id="PTHR43514">
    <property type="entry name" value="ABC TRANSPORTER I FAMILY MEMBER 10"/>
    <property type="match status" value="1"/>
</dbReference>
<keyword evidence="9" id="KW-1278">Translocase</keyword>
<comment type="similarity">
    <text evidence="2">Belongs to the ABC transporter superfamily.</text>
</comment>
<dbReference type="InterPro" id="IPR005116">
    <property type="entry name" value="Transp-assoc_OB_typ1"/>
</dbReference>
<dbReference type="GO" id="GO:0015098">
    <property type="term" value="F:molybdate ion transmembrane transporter activity"/>
    <property type="evidence" value="ECO:0007669"/>
    <property type="project" value="InterPro"/>
</dbReference>
<protein>
    <submittedName>
        <fullName evidence="14">Molybdate transport system ATP-binding protein</fullName>
    </submittedName>
</protein>
<dbReference type="PANTHER" id="PTHR43514:SF4">
    <property type="entry name" value="ABC TRANSPORTER I FAMILY MEMBER 10"/>
    <property type="match status" value="1"/>
</dbReference>
<keyword evidence="3" id="KW-0813">Transport</keyword>
<evidence type="ECO:0000256" key="7">
    <source>
        <dbReference type="ARBA" id="ARBA00022741"/>
    </source>
</evidence>
<evidence type="ECO:0000256" key="2">
    <source>
        <dbReference type="ARBA" id="ARBA00005417"/>
    </source>
</evidence>
<dbReference type="NCBIfam" id="TIGR02142">
    <property type="entry name" value="modC_ABC"/>
    <property type="match status" value="1"/>
</dbReference>
<dbReference type="InterPro" id="IPR027417">
    <property type="entry name" value="P-loop_NTPase"/>
</dbReference>
<dbReference type="AlphaFoldDB" id="A0A7W8AL52"/>
<dbReference type="PROSITE" id="PS00211">
    <property type="entry name" value="ABC_TRANSPORTER_1"/>
    <property type="match status" value="1"/>
</dbReference>
<feature type="domain" description="ABC transporter" evidence="12">
    <location>
        <begin position="5"/>
        <end position="239"/>
    </location>
</feature>
<keyword evidence="6" id="KW-0997">Cell inner membrane</keyword>
<accession>A0A7W8AL52</accession>
<keyword evidence="5 11" id="KW-0500">Molybdenum</keyword>
<dbReference type="GO" id="GO:0016887">
    <property type="term" value="F:ATP hydrolysis activity"/>
    <property type="evidence" value="ECO:0007669"/>
    <property type="project" value="InterPro"/>
</dbReference>
<evidence type="ECO:0000256" key="6">
    <source>
        <dbReference type="ARBA" id="ARBA00022519"/>
    </source>
</evidence>
<reference evidence="14 15" key="1">
    <citation type="submission" date="2020-08" db="EMBL/GenBank/DDBJ databases">
        <title>Genomic Encyclopedia of Type Strains, Phase IV (KMG-IV): sequencing the most valuable type-strain genomes for metagenomic binning, comparative biology and taxonomic classification.</title>
        <authorList>
            <person name="Goeker M."/>
        </authorList>
    </citation>
    <scope>NUCLEOTIDE SEQUENCE [LARGE SCALE GENOMIC DNA]</scope>
    <source>
        <strain evidence="14 15">DSM 25620</strain>
    </source>
</reference>
<keyword evidence="8 14" id="KW-0067">ATP-binding</keyword>
<dbReference type="InterPro" id="IPR003593">
    <property type="entry name" value="AAA+_ATPase"/>
</dbReference>
<evidence type="ECO:0000256" key="8">
    <source>
        <dbReference type="ARBA" id="ARBA00022840"/>
    </source>
</evidence>
<dbReference type="InterPro" id="IPR017871">
    <property type="entry name" value="ABC_transporter-like_CS"/>
</dbReference>
<keyword evidence="7" id="KW-0547">Nucleotide-binding</keyword>
<evidence type="ECO:0000256" key="4">
    <source>
        <dbReference type="ARBA" id="ARBA00022475"/>
    </source>
</evidence>
<dbReference type="InterPro" id="IPR050334">
    <property type="entry name" value="Molybdenum_import_ModC"/>
</dbReference>
<evidence type="ECO:0000259" key="12">
    <source>
        <dbReference type="PROSITE" id="PS50893"/>
    </source>
</evidence>
<evidence type="ECO:0000259" key="13">
    <source>
        <dbReference type="PROSITE" id="PS51866"/>
    </source>
</evidence>
<dbReference type="SUPFAM" id="SSF50331">
    <property type="entry name" value="MOP-like"/>
    <property type="match status" value="1"/>
</dbReference>